<dbReference type="WormBase" id="C11E4.7b">
    <property type="protein sequence ID" value="CE46399"/>
    <property type="gene ID" value="WBGene00007521"/>
</dbReference>
<dbReference type="ExpressionAtlas" id="G1K0X9">
    <property type="expression patterns" value="baseline"/>
</dbReference>
<gene>
    <name evidence="1 3" type="ORF">C11E4.7</name>
    <name evidence="1" type="ORF">CELE_C11E4.7</name>
</gene>
<reference evidence="1 2" key="1">
    <citation type="journal article" date="1998" name="Science">
        <title>Genome sequence of the nematode C. elegans: a platform for investigating biology.</title>
        <authorList>
            <consortium name="The C. elegans sequencing consortium"/>
            <person name="Sulson J.E."/>
            <person name="Waterston R."/>
        </authorList>
    </citation>
    <scope>NUCLEOTIDE SEQUENCE [LARGE SCALE GENOMIC DNA]</scope>
    <source>
        <strain evidence="1 2">Bristol N2</strain>
    </source>
</reference>
<dbReference type="HOGENOM" id="CLU_809492_0_0_1"/>
<accession>G1K0X9</accession>
<keyword evidence="2" id="KW-1185">Reference proteome</keyword>
<evidence type="ECO:0000313" key="1">
    <source>
        <dbReference type="EMBL" id="CCC42152.1"/>
    </source>
</evidence>
<name>G1K0X9_CAEEL</name>
<evidence type="ECO:0000313" key="3">
    <source>
        <dbReference type="WormBase" id="C11E4.7b"/>
    </source>
</evidence>
<dbReference type="AGR" id="WB:WBGene00007521"/>
<dbReference type="EMBL" id="BX284606">
    <property type="protein sequence ID" value="CCC42152.1"/>
    <property type="molecule type" value="Genomic_DNA"/>
</dbReference>
<dbReference type="RefSeq" id="NP_001257081.1">
    <property type="nucleotide sequence ID" value="NM_001270152.3"/>
</dbReference>
<dbReference type="CTD" id="182517"/>
<dbReference type="Proteomes" id="UP000001940">
    <property type="component" value="Chromosome X"/>
</dbReference>
<dbReference type="GeneID" id="182517"/>
<evidence type="ECO:0000313" key="2">
    <source>
        <dbReference type="Proteomes" id="UP000001940"/>
    </source>
</evidence>
<sequence length="343" mass="39121">MSSISSLNTATKITPHISSSSCFLPSFSHQVEENFQKRKIFNEKPQPEKRICMENMSHPVPSIPIISAPSIQQTKHPKHVFNDWMNFFSSFNGAVNLKLDDGTKGNNFYYQFHLQLAQYYQDKMCMEGVIQLGKPFKLEETSDADRMNIITTSVASTYKAMYDKEIERLTLENKNMADKIRTQHATSIYLFPGIAYGRNPSEDSPEVIDHLMFEIIYKGFMEVTPEKDTNNFGKQVHGVLTSINCKTRNECSTRVSMMTVSNSEIVVQIPFTSRIKISNILAVGKYGEDRNYFCIAYHNSKTVEHVKIIVFCTHSCFTSSDIVNSIIRKTAINKGREALMIQI</sequence>
<dbReference type="AlphaFoldDB" id="G1K0X9"/>
<protein>
    <submittedName>
        <fullName evidence="1">PID domain-containing protein</fullName>
    </submittedName>
</protein>
<organism evidence="1 2">
    <name type="scientific">Caenorhabditis elegans</name>
    <dbReference type="NCBI Taxonomy" id="6239"/>
    <lineage>
        <taxon>Eukaryota</taxon>
        <taxon>Metazoa</taxon>
        <taxon>Ecdysozoa</taxon>
        <taxon>Nematoda</taxon>
        <taxon>Chromadorea</taxon>
        <taxon>Rhabditida</taxon>
        <taxon>Rhabditina</taxon>
        <taxon>Rhabditomorpha</taxon>
        <taxon>Rhabditoidea</taxon>
        <taxon>Rhabditidae</taxon>
        <taxon>Peloderinae</taxon>
        <taxon>Caenorhabditis</taxon>
    </lineage>
</organism>
<proteinExistence type="predicted"/>
<dbReference type="Bgee" id="WBGene00007521">
    <property type="expression patterns" value="Expressed in adult organism and 1 other cell type or tissue"/>
</dbReference>